<dbReference type="AlphaFoldDB" id="A0A3T0N1Q0"/>
<dbReference type="EMBL" id="CP033219">
    <property type="protein sequence ID" value="AZV77919.1"/>
    <property type="molecule type" value="Genomic_DNA"/>
</dbReference>
<organism evidence="3 4">
    <name type="scientific">Parasedimentitalea marina</name>
    <dbReference type="NCBI Taxonomy" id="2483033"/>
    <lineage>
        <taxon>Bacteria</taxon>
        <taxon>Pseudomonadati</taxon>
        <taxon>Pseudomonadota</taxon>
        <taxon>Alphaproteobacteria</taxon>
        <taxon>Rhodobacterales</taxon>
        <taxon>Paracoccaceae</taxon>
        <taxon>Parasedimentitalea</taxon>
    </lineage>
</organism>
<evidence type="ECO:0000256" key="2">
    <source>
        <dbReference type="SAM" id="Phobius"/>
    </source>
</evidence>
<name>A0A3T0N1Q0_9RHOB</name>
<keyword evidence="2" id="KW-0812">Transmembrane</keyword>
<keyword evidence="2" id="KW-1133">Transmembrane helix</keyword>
<feature type="transmembrane region" description="Helical" evidence="2">
    <location>
        <begin position="29"/>
        <end position="49"/>
    </location>
</feature>
<gene>
    <name evidence="3" type="ORF">EBB79_08440</name>
</gene>
<dbReference type="RefSeq" id="WP_127748476.1">
    <property type="nucleotide sequence ID" value="NZ_CP033219.1"/>
</dbReference>
<keyword evidence="4" id="KW-1185">Reference proteome</keyword>
<dbReference type="OrthoDB" id="9148386at2"/>
<keyword evidence="2" id="KW-0472">Membrane</keyword>
<evidence type="ECO:0000313" key="4">
    <source>
        <dbReference type="Proteomes" id="UP000283063"/>
    </source>
</evidence>
<evidence type="ECO:0000256" key="1">
    <source>
        <dbReference type="SAM" id="MobiDB-lite"/>
    </source>
</evidence>
<reference evidence="3 4" key="1">
    <citation type="submission" date="2018-10" db="EMBL/GenBank/DDBJ databases">
        <title>Parasedimentitalea marina sp. nov., a psychrophilic bacterium isolated from deep seawater of the New Britain Trench.</title>
        <authorList>
            <person name="Cao J."/>
        </authorList>
    </citation>
    <scope>NUCLEOTIDE SEQUENCE [LARGE SCALE GENOMIC DNA]</scope>
    <source>
        <strain evidence="3 4">W43</strain>
    </source>
</reference>
<dbReference type="Proteomes" id="UP000283063">
    <property type="component" value="Chromosome"/>
</dbReference>
<feature type="region of interest" description="Disordered" evidence="1">
    <location>
        <begin position="548"/>
        <end position="569"/>
    </location>
</feature>
<protein>
    <submittedName>
        <fullName evidence="3">Uncharacterized protein</fullName>
    </submittedName>
</protein>
<evidence type="ECO:0000313" key="3">
    <source>
        <dbReference type="EMBL" id="AZV77919.1"/>
    </source>
</evidence>
<accession>A0A3T0N1Q0</accession>
<dbReference type="KEGG" id="sedi:EBB79_08440"/>
<feature type="transmembrane region" description="Helical" evidence="2">
    <location>
        <begin position="101"/>
        <end position="124"/>
    </location>
</feature>
<feature type="transmembrane region" description="Helical" evidence="2">
    <location>
        <begin position="70"/>
        <end position="89"/>
    </location>
</feature>
<sequence>MQTCKEILKDAYYEFEVCWVAAGSSGSESLFGVSDYLSALALLLVIYTISDYRNKLRLSLAPIPVYQLSFWLFVAVFVLKLLAEVWFYNGWPLLPVMDDRLVIDSFLLAPCVLAILYWVFVSYIRPPKFSRWNSRRFFWFYQRATHHEGDTELRIALHELARSAHSLIKFAPVPPNEKGTPWNLSRTEQIAHDFLLLLANRRVCAEMACFAPNTAEAIFNEVSAQDKAGISFHTFAQNVSVEFLSCKTSPIFHEDSGWDSGWSGYVQLYSSAIFANPKLIRSLSNRHSSPLDPRYNIRDEWDAENWKAYTRVSLLYIERLLGESPHGLDGMDSFAVNQILENCKSMVHDLYNLNDDDSRYYQRDEHARLIVLVDFLRALMKLLDDKDVEIWSSLKPEDTFNNGFHERLADLIFDLIFKASQVRKPVDICWSVTHNTVWSRLFHFNESKTSKWIHRRVARLIYQEIRRMDEFYNFKGASYLGFCLNVLGLNDQRHKNYGKQENPLRLAVLDWTRRHFERMRVKSPKVASVCLHGSITYDGDTREFIKTYSNETGNSPDERRFKVNPLSED</sequence>
<proteinExistence type="predicted"/>